<evidence type="ECO:0000313" key="8">
    <source>
        <dbReference type="EMBL" id="AGR40709.1"/>
    </source>
</evidence>
<dbReference type="InterPro" id="IPR012094">
    <property type="entry name" value="tRNA_Ile_lys_synt"/>
</dbReference>
<evidence type="ECO:0000256" key="6">
    <source>
        <dbReference type="HAMAP-Rule" id="MF_01161"/>
    </source>
</evidence>
<dbReference type="Proteomes" id="UP000014984">
    <property type="component" value="Chromosome"/>
</dbReference>
<dbReference type="STRING" id="1276220.STAIW_v1c00120"/>
<dbReference type="GO" id="GO:0005524">
    <property type="term" value="F:ATP binding"/>
    <property type="evidence" value="ECO:0007669"/>
    <property type="project" value="UniProtKB-UniRule"/>
</dbReference>
<comment type="similarity">
    <text evidence="6">Belongs to the tRNA(Ile)-lysidine synthase family.</text>
</comment>
<dbReference type="InterPro" id="IPR012795">
    <property type="entry name" value="tRNA_Ile_lys_synt_N"/>
</dbReference>
<dbReference type="CDD" id="cd01992">
    <property type="entry name" value="TilS_N"/>
    <property type="match status" value="1"/>
</dbReference>
<keyword evidence="9" id="KW-1185">Reference proteome</keyword>
<accession>S5LSS7</accession>
<dbReference type="GO" id="GO:0005737">
    <property type="term" value="C:cytoplasm"/>
    <property type="evidence" value="ECO:0007669"/>
    <property type="project" value="UniProtKB-SubCell"/>
</dbReference>
<comment type="subcellular location">
    <subcellularLocation>
        <location evidence="6">Cytoplasm</location>
    </subcellularLocation>
</comment>
<comment type="catalytic activity">
    <reaction evidence="5 6">
        <text>cytidine(34) in tRNA(Ile2) + L-lysine + ATP = lysidine(34) in tRNA(Ile2) + AMP + diphosphate + H(+)</text>
        <dbReference type="Rhea" id="RHEA:43744"/>
        <dbReference type="Rhea" id="RHEA-COMP:10625"/>
        <dbReference type="Rhea" id="RHEA-COMP:10670"/>
        <dbReference type="ChEBI" id="CHEBI:15378"/>
        <dbReference type="ChEBI" id="CHEBI:30616"/>
        <dbReference type="ChEBI" id="CHEBI:32551"/>
        <dbReference type="ChEBI" id="CHEBI:33019"/>
        <dbReference type="ChEBI" id="CHEBI:82748"/>
        <dbReference type="ChEBI" id="CHEBI:83665"/>
        <dbReference type="ChEBI" id="CHEBI:456215"/>
        <dbReference type="EC" id="6.3.4.19"/>
    </reaction>
</comment>
<dbReference type="PANTHER" id="PTHR43033:SF1">
    <property type="entry name" value="TRNA(ILE)-LYSIDINE SYNTHASE-RELATED"/>
    <property type="match status" value="1"/>
</dbReference>
<evidence type="ECO:0000259" key="7">
    <source>
        <dbReference type="Pfam" id="PF01171"/>
    </source>
</evidence>
<keyword evidence="2 6" id="KW-0819">tRNA processing</keyword>
<dbReference type="Pfam" id="PF01171">
    <property type="entry name" value="ATP_bind_3"/>
    <property type="match status" value="1"/>
</dbReference>
<evidence type="ECO:0000256" key="5">
    <source>
        <dbReference type="ARBA" id="ARBA00048539"/>
    </source>
</evidence>
<dbReference type="Gene3D" id="3.40.50.620">
    <property type="entry name" value="HUPs"/>
    <property type="match status" value="1"/>
</dbReference>
<dbReference type="PATRIC" id="fig|1276220.3.peg.12"/>
<dbReference type="AlphaFoldDB" id="S5LSS7"/>
<dbReference type="HOGENOM" id="CLU_018869_0_2_14"/>
<dbReference type="GO" id="GO:0006400">
    <property type="term" value="P:tRNA modification"/>
    <property type="evidence" value="ECO:0007669"/>
    <property type="project" value="UniProtKB-UniRule"/>
</dbReference>
<dbReference type="EC" id="6.3.4.19" evidence="6"/>
<dbReference type="OrthoDB" id="9807403at2"/>
<sequence length="376" mass="45392">MKLEKKEKYIVALSGGPDSIFLLNYLLQKKITNLIACHVNYNFRKDSLNDQIICENICKLNNIKLETLNIISNYKNLTFNFESWAREKRYNFFQEISYKYNINKVLVAHNLNDHVETFLMQKQKKSLVNYYGIEEKIFFDNLLIIRPILKIKKKSILKYLSDKKIKYAIDSTNTDLNFLRNKIRSNLKNNQLKKFILIIKKENKKLKKIKKSIQKKINKGFLQLNDFVENEEYNLRLLFNFFEFKKVGSFFYKTKKAIIKEILKQIMSKKSFIKIQLDFFVIIKDYNFIYIFEKNKLNIFEKTLVSTEKKMKFNINLNRNFDIIITNDWEKWQSKVFYGSKKLSDYYKKNKISYIQRYKNILIFSKTNKIVLNKLN</sequence>
<dbReference type="SUPFAM" id="SSF52402">
    <property type="entry name" value="Adenine nucleotide alpha hydrolases-like"/>
    <property type="match status" value="1"/>
</dbReference>
<dbReference type="eggNOG" id="COG0037">
    <property type="taxonomic scope" value="Bacteria"/>
</dbReference>
<protein>
    <recommendedName>
        <fullName evidence="6">tRNA(Ile)-lysidine synthase</fullName>
        <ecNumber evidence="6">6.3.4.19</ecNumber>
    </recommendedName>
    <alternativeName>
        <fullName evidence="6">tRNA(Ile)-2-lysyl-cytidine synthase</fullName>
    </alternativeName>
    <alternativeName>
        <fullName evidence="6">tRNA(Ile)-lysidine synthetase</fullName>
    </alternativeName>
</protein>
<reference evidence="8 9" key="1">
    <citation type="journal article" date="2013" name="Genome Biol. Evol.">
        <title>Comparison of metabolic capacities and inference of gene content evolution in mosquito-associated Spiroplasma diminutum and S. taiwanense.</title>
        <authorList>
            <person name="Lo W.S."/>
            <person name="Ku C."/>
            <person name="Chen L.L."/>
            <person name="Chang T.H."/>
            <person name="Kuo C.H."/>
        </authorList>
    </citation>
    <scope>NUCLEOTIDE SEQUENCE [LARGE SCALE GENOMIC DNA]</scope>
    <source>
        <strain evidence="8">CT-1</strain>
    </source>
</reference>
<keyword evidence="1 6" id="KW-0436">Ligase</keyword>
<keyword evidence="3 6" id="KW-0547">Nucleotide-binding</keyword>
<comment type="function">
    <text evidence="6">Ligates lysine onto the cytidine present at position 34 of the AUA codon-specific tRNA(Ile) that contains the anticodon CAU, in an ATP-dependent manner. Cytidine is converted to lysidine, thus changing the amino acid specificity of the tRNA from methionine to isoleucine.</text>
</comment>
<dbReference type="InterPro" id="IPR011063">
    <property type="entry name" value="TilS/TtcA_N"/>
</dbReference>
<comment type="domain">
    <text evidence="6">The N-terminal region contains the highly conserved SGGXDS motif, predicted to be a P-loop motif involved in ATP binding.</text>
</comment>
<dbReference type="InterPro" id="IPR014729">
    <property type="entry name" value="Rossmann-like_a/b/a_fold"/>
</dbReference>
<feature type="binding site" evidence="6">
    <location>
        <begin position="14"/>
        <end position="19"/>
    </location>
    <ligand>
        <name>ATP</name>
        <dbReference type="ChEBI" id="CHEBI:30616"/>
    </ligand>
</feature>
<name>S5LSS7_9MOLU</name>
<feature type="domain" description="tRNA(Ile)-lysidine/2-thiocytidine synthase N-terminal" evidence="7">
    <location>
        <begin position="8"/>
        <end position="185"/>
    </location>
</feature>
<keyword evidence="6" id="KW-0963">Cytoplasm</keyword>
<gene>
    <name evidence="6 8" type="primary">tilS</name>
    <name evidence="8" type="ORF">STAIW_v1c00120</name>
</gene>
<evidence type="ECO:0000313" key="9">
    <source>
        <dbReference type="Proteomes" id="UP000014984"/>
    </source>
</evidence>
<dbReference type="HAMAP" id="MF_01161">
    <property type="entry name" value="tRNA_Ile_lys_synt"/>
    <property type="match status" value="1"/>
</dbReference>
<organism evidence="8 9">
    <name type="scientific">Spiroplasma taiwanense CT-1</name>
    <dbReference type="NCBI Taxonomy" id="1276220"/>
    <lineage>
        <taxon>Bacteria</taxon>
        <taxon>Bacillati</taxon>
        <taxon>Mycoplasmatota</taxon>
        <taxon>Mollicutes</taxon>
        <taxon>Entomoplasmatales</taxon>
        <taxon>Spiroplasmataceae</taxon>
        <taxon>Spiroplasma</taxon>
    </lineage>
</organism>
<evidence type="ECO:0000256" key="1">
    <source>
        <dbReference type="ARBA" id="ARBA00022598"/>
    </source>
</evidence>
<evidence type="ECO:0000256" key="4">
    <source>
        <dbReference type="ARBA" id="ARBA00022840"/>
    </source>
</evidence>
<dbReference type="PANTHER" id="PTHR43033">
    <property type="entry name" value="TRNA(ILE)-LYSIDINE SYNTHASE-RELATED"/>
    <property type="match status" value="1"/>
</dbReference>
<dbReference type="RefSeq" id="WP_020833848.1">
    <property type="nucleotide sequence ID" value="NC_021846.1"/>
</dbReference>
<proteinExistence type="inferred from homology"/>
<keyword evidence="4 6" id="KW-0067">ATP-binding</keyword>
<dbReference type="KEGG" id="stai:STAIW_v1c00120"/>
<evidence type="ECO:0000256" key="2">
    <source>
        <dbReference type="ARBA" id="ARBA00022694"/>
    </source>
</evidence>
<dbReference type="GO" id="GO:0032267">
    <property type="term" value="F:tRNA(Ile)-lysidine synthase activity"/>
    <property type="evidence" value="ECO:0007669"/>
    <property type="project" value="UniProtKB-EC"/>
</dbReference>
<dbReference type="EMBL" id="CP005074">
    <property type="protein sequence ID" value="AGR40709.1"/>
    <property type="molecule type" value="Genomic_DNA"/>
</dbReference>
<dbReference type="NCBIfam" id="TIGR02432">
    <property type="entry name" value="lysidine_TilS_N"/>
    <property type="match status" value="1"/>
</dbReference>
<evidence type="ECO:0000256" key="3">
    <source>
        <dbReference type="ARBA" id="ARBA00022741"/>
    </source>
</evidence>